<gene>
    <name evidence="1" type="ORF">GOACH_05_03560</name>
</gene>
<evidence type="ECO:0000313" key="2">
    <source>
        <dbReference type="Proteomes" id="UP000010988"/>
    </source>
</evidence>
<sequence>MIRDVPIDITLNIETRLDDAVTALGCRLDDVRHGEFWFAEARHASVAAPTPLLDNRVVIRMRTGTSDDLTVTIYPPTGDRLAGEWATSFDRDQCEYRISDQWCGDDHRLTASARTCHPSGSMSAAINAGTDPTHLLDATQRRFLVACASTGTPIDHLVIRGPITSLVWDTSLRTVRDVRVARWTSEHLDVVGVTTRINVLPGESAHHVAARAVGLASDLREGLRELGCQTSGLTSKTALALRALASAGA</sequence>
<dbReference type="EMBL" id="BANR01000005">
    <property type="protein sequence ID" value="GAC48485.1"/>
    <property type="molecule type" value="Genomic_DNA"/>
</dbReference>
<dbReference type="eggNOG" id="ENOG5033EA3">
    <property type="taxonomic scope" value="Bacteria"/>
</dbReference>
<dbReference type="Proteomes" id="UP000010988">
    <property type="component" value="Unassembled WGS sequence"/>
</dbReference>
<accession>L7KI05</accession>
<reference evidence="1 2" key="1">
    <citation type="submission" date="2012-12" db="EMBL/GenBank/DDBJ databases">
        <title>Whole genome shotgun sequence of Gordonia aichiensis NBRC 108223.</title>
        <authorList>
            <person name="Isaki-Nakamura S."/>
            <person name="Hosoyama A."/>
            <person name="Tsuchikane K."/>
            <person name="Ando Y."/>
            <person name="Baba S."/>
            <person name="Ohji S."/>
            <person name="Hamada M."/>
            <person name="Tamura T."/>
            <person name="Yamazoe A."/>
            <person name="Yamazaki S."/>
            <person name="Fujita N."/>
        </authorList>
    </citation>
    <scope>NUCLEOTIDE SEQUENCE [LARGE SCALE GENOMIC DNA]</scope>
    <source>
        <strain evidence="1 2">NBRC 108223</strain>
    </source>
</reference>
<evidence type="ECO:0008006" key="3">
    <source>
        <dbReference type="Google" id="ProtNLM"/>
    </source>
</evidence>
<proteinExistence type="predicted"/>
<comment type="caution">
    <text evidence="1">The sequence shown here is derived from an EMBL/GenBank/DDBJ whole genome shotgun (WGS) entry which is preliminary data.</text>
</comment>
<keyword evidence="2" id="KW-1185">Reference proteome</keyword>
<protein>
    <recommendedName>
        <fullName evidence="3">CYTH domain-containing protein</fullName>
    </recommendedName>
</protein>
<dbReference type="AlphaFoldDB" id="L7KI05"/>
<name>L7KI05_9ACTN</name>
<evidence type="ECO:0000313" key="1">
    <source>
        <dbReference type="EMBL" id="GAC48485.1"/>
    </source>
</evidence>
<dbReference type="RefSeq" id="WP_005173736.1">
    <property type="nucleotide sequence ID" value="NZ_BANR01000005.1"/>
</dbReference>
<organism evidence="1 2">
    <name type="scientific">Gordonia aichiensis NBRC 108223</name>
    <dbReference type="NCBI Taxonomy" id="1220583"/>
    <lineage>
        <taxon>Bacteria</taxon>
        <taxon>Bacillati</taxon>
        <taxon>Actinomycetota</taxon>
        <taxon>Actinomycetes</taxon>
        <taxon>Mycobacteriales</taxon>
        <taxon>Gordoniaceae</taxon>
        <taxon>Gordonia</taxon>
    </lineage>
</organism>